<proteinExistence type="predicted"/>
<accession>A0AAD8MJJ2</accession>
<protein>
    <submittedName>
        <fullName evidence="2">Uncharacterized protein</fullName>
    </submittedName>
</protein>
<name>A0AAD8MJJ2_9APIA</name>
<evidence type="ECO:0000256" key="1">
    <source>
        <dbReference type="SAM" id="MobiDB-lite"/>
    </source>
</evidence>
<feature type="compositionally biased region" description="Basic and acidic residues" evidence="1">
    <location>
        <begin position="180"/>
        <end position="189"/>
    </location>
</feature>
<gene>
    <name evidence="2" type="ORF">POM88_030611</name>
</gene>
<comment type="caution">
    <text evidence="2">The sequence shown here is derived from an EMBL/GenBank/DDBJ whole genome shotgun (WGS) entry which is preliminary data.</text>
</comment>
<feature type="region of interest" description="Disordered" evidence="1">
    <location>
        <begin position="127"/>
        <end position="149"/>
    </location>
</feature>
<reference evidence="2" key="2">
    <citation type="submission" date="2023-05" db="EMBL/GenBank/DDBJ databases">
        <authorList>
            <person name="Schelkunov M.I."/>
        </authorList>
    </citation>
    <scope>NUCLEOTIDE SEQUENCE</scope>
    <source>
        <strain evidence="2">Hsosn_3</strain>
        <tissue evidence="2">Leaf</tissue>
    </source>
</reference>
<reference evidence="2" key="1">
    <citation type="submission" date="2023-02" db="EMBL/GenBank/DDBJ databases">
        <title>Genome of toxic invasive species Heracleum sosnowskyi carries increased number of genes despite the absence of recent whole-genome duplications.</title>
        <authorList>
            <person name="Schelkunov M."/>
            <person name="Shtratnikova V."/>
            <person name="Makarenko M."/>
            <person name="Klepikova A."/>
            <person name="Omelchenko D."/>
            <person name="Novikova G."/>
            <person name="Obukhova E."/>
            <person name="Bogdanov V."/>
            <person name="Penin A."/>
            <person name="Logacheva M."/>
        </authorList>
    </citation>
    <scope>NUCLEOTIDE SEQUENCE</scope>
    <source>
        <strain evidence="2">Hsosn_3</strain>
        <tissue evidence="2">Leaf</tissue>
    </source>
</reference>
<dbReference type="EMBL" id="JAUIZM010000007">
    <property type="protein sequence ID" value="KAK1374418.1"/>
    <property type="molecule type" value="Genomic_DNA"/>
</dbReference>
<dbReference type="AlphaFoldDB" id="A0AAD8MJJ2"/>
<dbReference type="Proteomes" id="UP001237642">
    <property type="component" value="Unassembled WGS sequence"/>
</dbReference>
<feature type="region of interest" description="Disordered" evidence="1">
    <location>
        <begin position="165"/>
        <end position="189"/>
    </location>
</feature>
<evidence type="ECO:0000313" key="2">
    <source>
        <dbReference type="EMBL" id="KAK1374418.1"/>
    </source>
</evidence>
<evidence type="ECO:0000313" key="3">
    <source>
        <dbReference type="Proteomes" id="UP001237642"/>
    </source>
</evidence>
<organism evidence="2 3">
    <name type="scientific">Heracleum sosnowskyi</name>
    <dbReference type="NCBI Taxonomy" id="360622"/>
    <lineage>
        <taxon>Eukaryota</taxon>
        <taxon>Viridiplantae</taxon>
        <taxon>Streptophyta</taxon>
        <taxon>Embryophyta</taxon>
        <taxon>Tracheophyta</taxon>
        <taxon>Spermatophyta</taxon>
        <taxon>Magnoliopsida</taxon>
        <taxon>eudicotyledons</taxon>
        <taxon>Gunneridae</taxon>
        <taxon>Pentapetalae</taxon>
        <taxon>asterids</taxon>
        <taxon>campanulids</taxon>
        <taxon>Apiales</taxon>
        <taxon>Apiaceae</taxon>
        <taxon>Apioideae</taxon>
        <taxon>apioid superclade</taxon>
        <taxon>Tordylieae</taxon>
        <taxon>Tordyliinae</taxon>
        <taxon>Heracleum</taxon>
    </lineage>
</organism>
<sequence length="189" mass="21340">MVEIPQGNSVRRSARLILQRICRPITGPIHIDLKGDGNQNNVENVDIVAENQNVDNQDIGEAKTDNQDIAEPETDNQDVQDIIIGNQNNLKEKKEVTFYNSDDDFVSLVPRGKGKVKRKLVMETKVDKRPTKKQKGKNTKDGGLGLIDEEIEEDVPEAYRLHDKEAELKGKAKPTKKMIKLKEEEGNKK</sequence>
<keyword evidence="3" id="KW-1185">Reference proteome</keyword>